<proteinExistence type="predicted"/>
<accession>A0AAW0F1K3</accession>
<gene>
    <name evidence="2" type="ORF">NESM_000021800</name>
</gene>
<feature type="region of interest" description="Disordered" evidence="1">
    <location>
        <begin position="63"/>
        <end position="128"/>
    </location>
</feature>
<feature type="region of interest" description="Disordered" evidence="1">
    <location>
        <begin position="165"/>
        <end position="188"/>
    </location>
</feature>
<sequence>MDTAPVQTSERSVTLPAEELRQALECILASASASAQSYPEEGRSLEVQRQRVLTLLARLDEAAPVSSDTTVRAERHQGALVSPPHTETGEEERVAPRRDGGNGDTAADLTGAGSDGAESEAAQRSGGVVAPPAHRCLLGNLFAQPRSSPEHVTWGDPRPDFHTTACSPPARGSTSLPVAVSPPDRHDDAGCRRLWPDRVCAGRMRGGRAASPSPRRCPGTGATVTMPHSFWINVWPCLGGSAASRIRHPTRVLVRAKCCFFEDVVEKAAELTQCRPAPHSLYTPDGCPIHELGGLVAESHYLLYPAGGFYRQQAVPTALLWLLYTDARHIVQHS</sequence>
<feature type="compositionally biased region" description="Low complexity" evidence="1">
    <location>
        <begin position="111"/>
        <end position="122"/>
    </location>
</feature>
<dbReference type="Proteomes" id="UP001430356">
    <property type="component" value="Unassembled WGS sequence"/>
</dbReference>
<dbReference type="AlphaFoldDB" id="A0AAW0F1K3"/>
<organism evidence="2 3">
    <name type="scientific">Novymonas esmeraldas</name>
    <dbReference type="NCBI Taxonomy" id="1808958"/>
    <lineage>
        <taxon>Eukaryota</taxon>
        <taxon>Discoba</taxon>
        <taxon>Euglenozoa</taxon>
        <taxon>Kinetoplastea</taxon>
        <taxon>Metakinetoplastina</taxon>
        <taxon>Trypanosomatida</taxon>
        <taxon>Trypanosomatidae</taxon>
        <taxon>Novymonas</taxon>
    </lineage>
</organism>
<comment type="caution">
    <text evidence="2">The sequence shown here is derived from an EMBL/GenBank/DDBJ whole genome shotgun (WGS) entry which is preliminary data.</text>
</comment>
<evidence type="ECO:0000313" key="3">
    <source>
        <dbReference type="Proteomes" id="UP001430356"/>
    </source>
</evidence>
<feature type="compositionally biased region" description="Basic and acidic residues" evidence="1">
    <location>
        <begin position="87"/>
        <end position="101"/>
    </location>
</feature>
<protein>
    <submittedName>
        <fullName evidence="2">Uncharacterized protein</fullName>
    </submittedName>
</protein>
<evidence type="ECO:0000313" key="2">
    <source>
        <dbReference type="EMBL" id="KAK7199756.1"/>
    </source>
</evidence>
<name>A0AAW0F1K3_9TRYP</name>
<reference evidence="2 3" key="1">
    <citation type="journal article" date="2021" name="MBio">
        <title>A New Model Trypanosomatid, Novymonas esmeraldas: Genomic Perception of Its 'Candidatus Pandoraea novymonadis' Endosymbiont.</title>
        <authorList>
            <person name="Zakharova A."/>
            <person name="Saura A."/>
            <person name="Butenko A."/>
            <person name="Podesvova L."/>
            <person name="Warmusova S."/>
            <person name="Kostygov A.Y."/>
            <person name="Nenarokova A."/>
            <person name="Lukes J."/>
            <person name="Opperdoes F.R."/>
            <person name="Yurchenko V."/>
        </authorList>
    </citation>
    <scope>NUCLEOTIDE SEQUENCE [LARGE SCALE GENOMIC DNA]</scope>
    <source>
        <strain evidence="2 3">E262AT.01</strain>
    </source>
</reference>
<dbReference type="EMBL" id="JAECZO010000001">
    <property type="protein sequence ID" value="KAK7199756.1"/>
    <property type="molecule type" value="Genomic_DNA"/>
</dbReference>
<evidence type="ECO:0000256" key="1">
    <source>
        <dbReference type="SAM" id="MobiDB-lite"/>
    </source>
</evidence>
<keyword evidence="3" id="KW-1185">Reference proteome</keyword>